<protein>
    <recommendedName>
        <fullName evidence="12">ADP/ATP translocase</fullName>
    </recommendedName>
</protein>
<sequence>MDELLNNKTFAVHAAAAAAAVTLGTTLTYPLDTLKVLIQVGSTAGKPLNEAEVLYRVRALSGYSGLYNGVAWMTLGRTLGLGVRFGVYEVVTAFYK</sequence>
<evidence type="ECO:0000256" key="5">
    <source>
        <dbReference type="ARBA" id="ARBA00022737"/>
    </source>
</evidence>
<evidence type="ECO:0000256" key="7">
    <source>
        <dbReference type="ARBA" id="ARBA00023136"/>
    </source>
</evidence>
<keyword evidence="3 9" id="KW-0813">Transport</keyword>
<evidence type="ECO:0000256" key="4">
    <source>
        <dbReference type="ARBA" id="ARBA00022692"/>
    </source>
</evidence>
<evidence type="ECO:0000313" key="11">
    <source>
        <dbReference type="Proteomes" id="UP000030748"/>
    </source>
</evidence>
<evidence type="ECO:0000256" key="3">
    <source>
        <dbReference type="ARBA" id="ARBA00022448"/>
    </source>
</evidence>
<gene>
    <name evidence="10" type="ORF">MIMGU_mgv1a0082471mg</name>
</gene>
<dbReference type="InterPro" id="IPR023395">
    <property type="entry name" value="MCP_dom_sf"/>
</dbReference>
<dbReference type="STRING" id="4155.A0A022R440"/>
<keyword evidence="5" id="KW-0677">Repeat</keyword>
<feature type="repeat" description="Solcar" evidence="8">
    <location>
        <begin position="8"/>
        <end position="94"/>
    </location>
</feature>
<dbReference type="Pfam" id="PF00153">
    <property type="entry name" value="Mito_carr"/>
    <property type="match status" value="1"/>
</dbReference>
<reference evidence="10 11" key="1">
    <citation type="journal article" date="2013" name="Proc. Natl. Acad. Sci. U.S.A.">
        <title>Fine-scale variation in meiotic recombination in Mimulus inferred from population shotgun sequencing.</title>
        <authorList>
            <person name="Hellsten U."/>
            <person name="Wright K.M."/>
            <person name="Jenkins J."/>
            <person name="Shu S."/>
            <person name="Yuan Y."/>
            <person name="Wessler S.R."/>
            <person name="Schmutz J."/>
            <person name="Willis J.H."/>
            <person name="Rokhsar D.S."/>
        </authorList>
    </citation>
    <scope>NUCLEOTIDE SEQUENCE [LARGE SCALE GENOMIC DNA]</scope>
    <source>
        <strain evidence="11">cv. DUN x IM62</strain>
    </source>
</reference>
<dbReference type="GO" id="GO:0016020">
    <property type="term" value="C:membrane"/>
    <property type="evidence" value="ECO:0007669"/>
    <property type="project" value="UniProtKB-SubCell"/>
</dbReference>
<feature type="non-terminal residue" evidence="10">
    <location>
        <position position="96"/>
    </location>
</feature>
<comment type="subcellular location">
    <subcellularLocation>
        <location evidence="1">Membrane</location>
        <topology evidence="1">Multi-pass membrane protein</topology>
    </subcellularLocation>
</comment>
<evidence type="ECO:0000256" key="2">
    <source>
        <dbReference type="ARBA" id="ARBA00006375"/>
    </source>
</evidence>
<evidence type="ECO:0000256" key="1">
    <source>
        <dbReference type="ARBA" id="ARBA00004141"/>
    </source>
</evidence>
<dbReference type="AlphaFoldDB" id="A0A022R440"/>
<evidence type="ECO:0000313" key="10">
    <source>
        <dbReference type="EMBL" id="EYU35412.1"/>
    </source>
</evidence>
<proteinExistence type="inferred from homology"/>
<dbReference type="PROSITE" id="PS50920">
    <property type="entry name" value="SOLCAR"/>
    <property type="match status" value="1"/>
</dbReference>
<organism evidence="10 11">
    <name type="scientific">Erythranthe guttata</name>
    <name type="common">Yellow monkey flower</name>
    <name type="synonym">Mimulus guttatus</name>
    <dbReference type="NCBI Taxonomy" id="4155"/>
    <lineage>
        <taxon>Eukaryota</taxon>
        <taxon>Viridiplantae</taxon>
        <taxon>Streptophyta</taxon>
        <taxon>Embryophyta</taxon>
        <taxon>Tracheophyta</taxon>
        <taxon>Spermatophyta</taxon>
        <taxon>Magnoliopsida</taxon>
        <taxon>eudicotyledons</taxon>
        <taxon>Gunneridae</taxon>
        <taxon>Pentapetalae</taxon>
        <taxon>asterids</taxon>
        <taxon>lamiids</taxon>
        <taxon>Lamiales</taxon>
        <taxon>Phrymaceae</taxon>
        <taxon>Erythranthe</taxon>
    </lineage>
</organism>
<name>A0A022R440_ERYGU</name>
<dbReference type="InterPro" id="IPR018108">
    <property type="entry name" value="MCP_transmembrane"/>
</dbReference>
<accession>A0A022R440</accession>
<keyword evidence="4 8" id="KW-0812">Transmembrane</keyword>
<evidence type="ECO:0000256" key="6">
    <source>
        <dbReference type="ARBA" id="ARBA00022989"/>
    </source>
</evidence>
<keyword evidence="11" id="KW-1185">Reference proteome</keyword>
<dbReference type="EMBL" id="KI630619">
    <property type="protein sequence ID" value="EYU35412.1"/>
    <property type="molecule type" value="Genomic_DNA"/>
</dbReference>
<evidence type="ECO:0000256" key="9">
    <source>
        <dbReference type="RuleBase" id="RU000488"/>
    </source>
</evidence>
<evidence type="ECO:0008006" key="12">
    <source>
        <dbReference type="Google" id="ProtNLM"/>
    </source>
</evidence>
<keyword evidence="6" id="KW-1133">Transmembrane helix</keyword>
<comment type="similarity">
    <text evidence="2 9">Belongs to the mitochondrial carrier (TC 2.A.29) family.</text>
</comment>
<dbReference type="SUPFAM" id="SSF103506">
    <property type="entry name" value="Mitochondrial carrier"/>
    <property type="match status" value="1"/>
</dbReference>
<dbReference type="Gene3D" id="1.50.40.10">
    <property type="entry name" value="Mitochondrial carrier domain"/>
    <property type="match status" value="1"/>
</dbReference>
<dbReference type="PANTHER" id="PTHR45667">
    <property type="entry name" value="S-ADENOSYLMETHIONINE MITOCHONDRIAL CARRIER PROTEIN"/>
    <property type="match status" value="1"/>
</dbReference>
<dbReference type="Proteomes" id="UP000030748">
    <property type="component" value="Unassembled WGS sequence"/>
</dbReference>
<evidence type="ECO:0000256" key="8">
    <source>
        <dbReference type="PROSITE-ProRule" id="PRU00282"/>
    </source>
</evidence>
<keyword evidence="7 8" id="KW-0472">Membrane</keyword>